<keyword evidence="3" id="KW-1185">Reference proteome</keyword>
<feature type="region of interest" description="Disordered" evidence="1">
    <location>
        <begin position="1701"/>
        <end position="1728"/>
    </location>
</feature>
<feature type="compositionally biased region" description="Basic residues" evidence="1">
    <location>
        <begin position="906"/>
        <end position="917"/>
    </location>
</feature>
<dbReference type="SMART" id="SM00595">
    <property type="entry name" value="MADF"/>
    <property type="match status" value="1"/>
</dbReference>
<dbReference type="Proteomes" id="UP001652661">
    <property type="component" value="Chromosome 2R"/>
</dbReference>
<feature type="compositionally biased region" description="Basic residues" evidence="1">
    <location>
        <begin position="722"/>
        <end position="731"/>
    </location>
</feature>
<proteinExistence type="predicted"/>
<feature type="compositionally biased region" description="Basic and acidic residues" evidence="1">
    <location>
        <begin position="1175"/>
        <end position="1185"/>
    </location>
</feature>
<feature type="compositionally biased region" description="Polar residues" evidence="1">
    <location>
        <begin position="392"/>
        <end position="417"/>
    </location>
</feature>
<feature type="region of interest" description="Disordered" evidence="1">
    <location>
        <begin position="325"/>
        <end position="434"/>
    </location>
</feature>
<gene>
    <name evidence="4" type="primary">LOC108076134</name>
</gene>
<feature type="region of interest" description="Disordered" evidence="1">
    <location>
        <begin position="782"/>
        <end position="1314"/>
    </location>
</feature>
<feature type="compositionally biased region" description="Basic and acidic residues" evidence="1">
    <location>
        <begin position="1285"/>
        <end position="1297"/>
    </location>
</feature>
<feature type="compositionally biased region" description="Basic and acidic residues" evidence="1">
    <location>
        <begin position="561"/>
        <end position="586"/>
    </location>
</feature>
<dbReference type="PROSITE" id="PS51029">
    <property type="entry name" value="MADF"/>
    <property type="match status" value="1"/>
</dbReference>
<protein>
    <submittedName>
        <fullName evidence="4">Uncharacterized protein isoform X1</fullName>
    </submittedName>
</protein>
<evidence type="ECO:0000259" key="2">
    <source>
        <dbReference type="PROSITE" id="PS51029"/>
    </source>
</evidence>
<dbReference type="PANTHER" id="PTHR21505">
    <property type="entry name" value="MADF DOMAIN-CONTAINING PROTEIN-RELATED"/>
    <property type="match status" value="1"/>
</dbReference>
<feature type="compositionally biased region" description="Basic and acidic residues" evidence="1">
    <location>
        <begin position="603"/>
        <end position="622"/>
    </location>
</feature>
<feature type="compositionally biased region" description="Basic and acidic residues" evidence="1">
    <location>
        <begin position="1199"/>
        <end position="1218"/>
    </location>
</feature>
<feature type="compositionally biased region" description="Polar residues" evidence="1">
    <location>
        <begin position="465"/>
        <end position="476"/>
    </location>
</feature>
<feature type="compositionally biased region" description="Basic and acidic residues" evidence="1">
    <location>
        <begin position="918"/>
        <end position="930"/>
    </location>
</feature>
<dbReference type="RefSeq" id="XP_041633038.1">
    <property type="nucleotide sequence ID" value="XM_041777104.2"/>
</dbReference>
<feature type="domain" description="MADF" evidence="2">
    <location>
        <begin position="10"/>
        <end position="101"/>
    </location>
</feature>
<organism evidence="3 4">
    <name type="scientific">Drosophila kikkawai</name>
    <name type="common">Fruit fly</name>
    <dbReference type="NCBI Taxonomy" id="30033"/>
    <lineage>
        <taxon>Eukaryota</taxon>
        <taxon>Metazoa</taxon>
        <taxon>Ecdysozoa</taxon>
        <taxon>Arthropoda</taxon>
        <taxon>Hexapoda</taxon>
        <taxon>Insecta</taxon>
        <taxon>Pterygota</taxon>
        <taxon>Neoptera</taxon>
        <taxon>Endopterygota</taxon>
        <taxon>Diptera</taxon>
        <taxon>Brachycera</taxon>
        <taxon>Muscomorpha</taxon>
        <taxon>Ephydroidea</taxon>
        <taxon>Drosophilidae</taxon>
        <taxon>Drosophila</taxon>
        <taxon>Sophophora</taxon>
    </lineage>
</organism>
<reference evidence="3" key="1">
    <citation type="submission" date="2025-05" db="UniProtKB">
        <authorList>
            <consortium name="RefSeq"/>
        </authorList>
    </citation>
    <scope>NUCLEOTIDE SEQUENCE [LARGE SCALE GENOMIC DNA]</scope>
    <source>
        <strain evidence="3">14028-0561.14</strain>
    </source>
</reference>
<evidence type="ECO:0000313" key="4">
    <source>
        <dbReference type="RefSeq" id="XP_041633038.1"/>
    </source>
</evidence>
<feature type="compositionally biased region" description="Polar residues" evidence="1">
    <location>
        <begin position="747"/>
        <end position="761"/>
    </location>
</feature>
<feature type="region of interest" description="Disordered" evidence="1">
    <location>
        <begin position="1412"/>
        <end position="1497"/>
    </location>
</feature>
<feature type="compositionally biased region" description="Basic and acidic residues" evidence="1">
    <location>
        <begin position="1479"/>
        <end position="1488"/>
    </location>
</feature>
<feature type="compositionally biased region" description="Basic and acidic residues" evidence="1">
    <location>
        <begin position="1034"/>
        <end position="1053"/>
    </location>
</feature>
<dbReference type="InterPro" id="IPR006578">
    <property type="entry name" value="MADF-dom"/>
</dbReference>
<feature type="compositionally biased region" description="Basic and acidic residues" evidence="1">
    <location>
        <begin position="1247"/>
        <end position="1275"/>
    </location>
</feature>
<feature type="compositionally biased region" description="Basic and acidic residues" evidence="1">
    <location>
        <begin position="854"/>
        <end position="871"/>
    </location>
</feature>
<feature type="compositionally biased region" description="Basic and acidic residues" evidence="1">
    <location>
        <begin position="892"/>
        <end position="905"/>
    </location>
</feature>
<feature type="compositionally biased region" description="Basic and acidic residues" evidence="1">
    <location>
        <begin position="813"/>
        <end position="831"/>
    </location>
</feature>
<evidence type="ECO:0000256" key="1">
    <source>
        <dbReference type="SAM" id="MobiDB-lite"/>
    </source>
</evidence>
<feature type="compositionally biased region" description="Basic residues" evidence="1">
    <location>
        <begin position="1235"/>
        <end position="1246"/>
    </location>
</feature>
<dbReference type="Pfam" id="PF10545">
    <property type="entry name" value="MADF_DNA_bdg"/>
    <property type="match status" value="1"/>
</dbReference>
<feature type="compositionally biased region" description="Polar residues" evidence="1">
    <location>
        <begin position="700"/>
        <end position="714"/>
    </location>
</feature>
<dbReference type="PANTHER" id="PTHR21505:SF8">
    <property type="entry name" value="DPT-YFP REPRESSOR BY OVEREXPRESSION, ISOFORM D-RELATED"/>
    <property type="match status" value="1"/>
</dbReference>
<feature type="region of interest" description="Disordered" evidence="1">
    <location>
        <begin position="561"/>
        <end position="635"/>
    </location>
</feature>
<feature type="region of interest" description="Disordered" evidence="1">
    <location>
        <begin position="451"/>
        <end position="496"/>
    </location>
</feature>
<sequence>MASSESQTQKLIGLYRSCECLWNQQSPGYLSGTVQEDAWRKITRGMNCGLTLDQVKLQVLALRTYYDAECAAIRQNKLEGCSYEPRHPYFKDLRFLGSVLPEETEESKVSFCLGQLNGILEDSLIQDDYNLIKRDYPPNFSEATFCQGTASLCSRTKDTKPDYTFYKLILEPEKPSTPQDKESGAVIGKLNERSVSGNDNPRWYPTSYCEPCKKPECCRRDPCLLTDSESCCSTVDSVPCVPCGRLRNHQAQRGSSCSSRSVLSQSESCCLSTGSNAYTCRNPWPRPRPCCQPRPKYVPRPRRDPMETGKDKSCCGYQWRRNNDAVGRRRRQEARNPPCCYNTHDRRLSGEDRMNLGPQKGTPQNNYQPPIGSPGIDTNQQDPDCGCYDPQEPNQGNYFDNQQAPEANTYMNNQQMQDPGRYNNDPQNQRIYSNERFPPMQPAQTAYYDPQQQFNQSPTSPPQPKSFTKSSQQYGNANYVPYQPVNDYGRPLSSDQSNVYNYGVDNTYREKLQSAAPVPATCLQDCPAPCGTLGPPDLDNRYPANPSMYTEQPAVIANGQREDYEPRFYPNNKKDLQWQPDDDRKNTQSRRGSQNQGKYPNDQQRRRSNDYDQDVDRVDRVPRTQTKSNDYVEDNTISPEFYDEIKNFRTPRNTGIDRNYEEFPAGGKPNMAEREVCRPDCNYEKCPSPRRRRPDDYNDYSETLTNRSPGTETPQRIDSRKPTPKSPKKTKKIDYVECKNPDCQRPKQATKNYNGSQERNSFSVPVADMQYVPCPAYNRQNPKEYPYYSQPNQNWQDGDDRIDANRKPPSRSWDYEDDRKPTARDRSRPPPEEIESEFESDRERMAPPKRRTRRSYDEKVPKNRQDRDVEKGKKKREVMETCCNDDTCPYRYQEKSYDDDREAKKSSRNKSPTRKSHRPADDAADYERPKKSSSSPKRSKKKKAPMDVDNCECSTDDNNYDQGGYGRYDQYGDEELVGRSSRRTSRNEPYKNNATLQRGYTDKDEDSLFYDDYRAKRGKKNPNDYFDDYACSSDSDKYAKKMDNRDYRRRGESARNSQMYKDYKECKGKRPSNKTNSSRRQSNEADVYDSECDCPTTSPKRGDKKKSSRKREYVSKESDVYDSECDCPTSSPKRGDKKKSSKKQEYKSKGFGVYDSECDCPINPPKRGDKKKTSKKPEYKSKATDVYESECDCPTNSPKRGDNKLSSRKQEYMSRESDVYDSECDCLANSSPKRGDKKRSSRKREYKSKEGDAYKSESDCFCSSDEKPQRNDRKPPPCRPRRRSRNDQRKQKNDSQDQKTTCRKNPVTIPKDEFKDCDCQCQCGGENNTTPKPKSSQAENGCSFSCCHSDPYAPQPQSFDRNPAGNGIGCGCLFDDTVQVQAALKQPSANANNPWQASYTFNIDLPLPGETKLAPEPECTVPLPSKKKKPRPGSVGPSKNARSSKQKSRAASPTHNSAKTQPVEPAKKRITSSSNGRRNAPDGAKRTTDTSAAANSKLPNDLNSALYFICKLQDDINSQQYLVVIPKEPNARSDTHRADPGQGSWKQLHCQRQFSGFQSVSWGNPAFNSVLSSPPNPPLEICDISSYAMPPDMTDTTMGIVKKYLSQTTIKTQDCLKPVVPPRPKPKTVLSGPIRRIPVQRPSTKANASILTENRTVLLTNSPFQNLSLAEDKKEVIVLHPPDPNFRPSKNSLNMEVQRIAVRSSGTDVKPRPYPTKKLPPKPPTKPK</sequence>
<dbReference type="GeneID" id="108076134"/>
<feature type="compositionally biased region" description="Basic and acidic residues" evidence="1">
    <location>
        <begin position="343"/>
        <end position="354"/>
    </location>
</feature>
<reference evidence="4" key="2">
    <citation type="submission" date="2025-08" db="UniProtKB">
        <authorList>
            <consortium name="RefSeq"/>
        </authorList>
    </citation>
    <scope>IDENTIFICATION</scope>
    <source>
        <strain evidence="4">14028-0561.14</strain>
        <tissue evidence="4">Whole fly</tissue>
    </source>
</reference>
<evidence type="ECO:0000313" key="3">
    <source>
        <dbReference type="Proteomes" id="UP001652661"/>
    </source>
</evidence>
<feature type="compositionally biased region" description="Basic and acidic residues" evidence="1">
    <location>
        <begin position="671"/>
        <end position="683"/>
    </location>
</feature>
<feature type="compositionally biased region" description="Basic and acidic residues" evidence="1">
    <location>
        <begin position="1110"/>
        <end position="1119"/>
    </location>
</feature>
<feature type="region of interest" description="Disordered" evidence="1">
    <location>
        <begin position="651"/>
        <end position="761"/>
    </location>
</feature>
<feature type="compositionally biased region" description="Polar residues" evidence="1">
    <location>
        <begin position="589"/>
        <end position="602"/>
    </location>
</feature>
<accession>A0ABM3C814</accession>
<feature type="compositionally biased region" description="Basic and acidic residues" evidence="1">
    <location>
        <begin position="732"/>
        <end position="745"/>
    </location>
</feature>
<name>A0ABM3C814_DROKI</name>